<evidence type="ECO:0000313" key="2">
    <source>
        <dbReference type="EMBL" id="QTL96938.1"/>
    </source>
</evidence>
<evidence type="ECO:0000259" key="1">
    <source>
        <dbReference type="Pfam" id="PF01973"/>
    </source>
</evidence>
<dbReference type="RefSeq" id="WP_230868609.1">
    <property type="nucleotide sequence ID" value="NZ_CP046640.1"/>
</dbReference>
<evidence type="ECO:0000313" key="3">
    <source>
        <dbReference type="Proteomes" id="UP000665020"/>
    </source>
</evidence>
<dbReference type="PANTHER" id="PTHR41786">
    <property type="entry name" value="MOTILITY ACCESSORY FACTOR MAF"/>
    <property type="match status" value="1"/>
</dbReference>
<dbReference type="EMBL" id="CP046640">
    <property type="protein sequence ID" value="QTL96938.1"/>
    <property type="molecule type" value="Genomic_DNA"/>
</dbReference>
<dbReference type="Pfam" id="PF01973">
    <property type="entry name" value="MptE-like"/>
    <property type="match status" value="1"/>
</dbReference>
<feature type="domain" description="6-hydroxymethylpterin diphosphokinase MptE-like" evidence="1">
    <location>
        <begin position="20"/>
        <end position="98"/>
    </location>
</feature>
<dbReference type="PANTHER" id="PTHR41786:SF1">
    <property type="entry name" value="6-HYDROXYMETHYLPTERIN DIPHOSPHOKINASE MPTE-LIKE DOMAIN-CONTAINING PROTEIN"/>
    <property type="match status" value="1"/>
</dbReference>
<proteinExistence type="predicted"/>
<dbReference type="InterPro" id="IPR002826">
    <property type="entry name" value="MptE-like"/>
</dbReference>
<organism evidence="2 3">
    <name type="scientific">Iocasia fonsfrigidae</name>
    <dbReference type="NCBI Taxonomy" id="2682810"/>
    <lineage>
        <taxon>Bacteria</taxon>
        <taxon>Bacillati</taxon>
        <taxon>Bacillota</taxon>
        <taxon>Clostridia</taxon>
        <taxon>Halanaerobiales</taxon>
        <taxon>Halanaerobiaceae</taxon>
        <taxon>Iocasia</taxon>
    </lineage>
</organism>
<dbReference type="KEGG" id="ifn:GM661_02580"/>
<accession>A0A8A7KBK1</accession>
<reference evidence="2" key="1">
    <citation type="submission" date="2019-12" db="EMBL/GenBank/DDBJ databases">
        <authorList>
            <person name="zhang j."/>
            <person name="sun C.M."/>
        </authorList>
    </citation>
    <scope>NUCLEOTIDE SEQUENCE</scope>
    <source>
        <strain evidence="2">NS-1</strain>
    </source>
</reference>
<gene>
    <name evidence="2" type="ORF">GM661_02580</name>
</gene>
<keyword evidence="3" id="KW-1185">Reference proteome</keyword>
<protein>
    <submittedName>
        <fullName evidence="2">DUF115 domain-containing protein</fullName>
    </submittedName>
</protein>
<sequence length="119" mass="13942">MKRIKKFFFIVPIILKARQSAGPSLNKNVDYLTRLDNRGVIIVVDTSLPLLLDRDIKPDFIVTTEPINTIYEKVFKNYPELDLPLLYIPATSNKLYRQSIYQICCLSIMVMLWEIEVKY</sequence>
<dbReference type="Proteomes" id="UP000665020">
    <property type="component" value="Chromosome"/>
</dbReference>
<dbReference type="AlphaFoldDB" id="A0A8A7KBK1"/>
<name>A0A8A7KBK1_9FIRM</name>